<name>A0AAN8IUJ7_TRICO</name>
<sequence>MRVIVPATWSRRVSTCKRGCFTSPDFACFRPDGWCGVQARLPTTKFALVGSDDEASDVSHETGRTRLPSS</sequence>
<reference evidence="2 3" key="1">
    <citation type="submission" date="2019-10" db="EMBL/GenBank/DDBJ databases">
        <title>Assembly and Annotation for the nematode Trichostrongylus colubriformis.</title>
        <authorList>
            <person name="Martin J."/>
        </authorList>
    </citation>
    <scope>NUCLEOTIDE SEQUENCE [LARGE SCALE GENOMIC DNA]</scope>
    <source>
        <strain evidence="2">G859</strain>
        <tissue evidence="2">Whole worm</tissue>
    </source>
</reference>
<proteinExistence type="predicted"/>
<evidence type="ECO:0000256" key="1">
    <source>
        <dbReference type="SAM" id="MobiDB-lite"/>
    </source>
</evidence>
<evidence type="ECO:0000313" key="3">
    <source>
        <dbReference type="Proteomes" id="UP001331761"/>
    </source>
</evidence>
<feature type="region of interest" description="Disordered" evidence="1">
    <location>
        <begin position="51"/>
        <end position="70"/>
    </location>
</feature>
<organism evidence="2 3">
    <name type="scientific">Trichostrongylus colubriformis</name>
    <name type="common">Black scour worm</name>
    <dbReference type="NCBI Taxonomy" id="6319"/>
    <lineage>
        <taxon>Eukaryota</taxon>
        <taxon>Metazoa</taxon>
        <taxon>Ecdysozoa</taxon>
        <taxon>Nematoda</taxon>
        <taxon>Chromadorea</taxon>
        <taxon>Rhabditida</taxon>
        <taxon>Rhabditina</taxon>
        <taxon>Rhabditomorpha</taxon>
        <taxon>Strongyloidea</taxon>
        <taxon>Trichostrongylidae</taxon>
        <taxon>Trichostrongylus</taxon>
    </lineage>
</organism>
<dbReference type="Proteomes" id="UP001331761">
    <property type="component" value="Unassembled WGS sequence"/>
</dbReference>
<accession>A0AAN8IUJ7</accession>
<protein>
    <submittedName>
        <fullName evidence="2">Uncharacterized protein</fullName>
    </submittedName>
</protein>
<dbReference type="EMBL" id="WIXE01003181">
    <property type="protein sequence ID" value="KAK5984168.1"/>
    <property type="molecule type" value="Genomic_DNA"/>
</dbReference>
<gene>
    <name evidence="2" type="ORF">GCK32_021120</name>
</gene>
<dbReference type="AlphaFoldDB" id="A0AAN8IUJ7"/>
<keyword evidence="3" id="KW-1185">Reference proteome</keyword>
<comment type="caution">
    <text evidence="2">The sequence shown here is derived from an EMBL/GenBank/DDBJ whole genome shotgun (WGS) entry which is preliminary data.</text>
</comment>
<evidence type="ECO:0000313" key="2">
    <source>
        <dbReference type="EMBL" id="KAK5984168.1"/>
    </source>
</evidence>